<evidence type="ECO:0000256" key="5">
    <source>
        <dbReference type="ARBA" id="ARBA00022679"/>
    </source>
</evidence>
<evidence type="ECO:0000256" key="6">
    <source>
        <dbReference type="PIRSR" id="PIRSR000463-1"/>
    </source>
</evidence>
<dbReference type="EMBL" id="WJBD01000023">
    <property type="protein sequence ID" value="MBC3889695.1"/>
    <property type="molecule type" value="Genomic_DNA"/>
</dbReference>
<dbReference type="InterPro" id="IPR014756">
    <property type="entry name" value="Ig_E-set"/>
</dbReference>
<evidence type="ECO:0000259" key="8">
    <source>
        <dbReference type="SMART" id="SM00642"/>
    </source>
</evidence>
<dbReference type="InterPro" id="IPR037439">
    <property type="entry name" value="Branching_enzy"/>
</dbReference>
<protein>
    <recommendedName>
        <fullName evidence="3">1,4-alpha-glucan branching enzyme</fullName>
        <ecNumber evidence="3">2.4.1.18</ecNumber>
    </recommendedName>
</protein>
<dbReference type="Pfam" id="PF02806">
    <property type="entry name" value="Alpha-amylase_C"/>
    <property type="match status" value="1"/>
</dbReference>
<dbReference type="SUPFAM" id="SSF51011">
    <property type="entry name" value="Glycosyl hydrolase domain"/>
    <property type="match status" value="1"/>
</dbReference>
<dbReference type="Pfam" id="PF00128">
    <property type="entry name" value="Alpha-amylase"/>
    <property type="match status" value="1"/>
</dbReference>
<dbReference type="AlphaFoldDB" id="A0A923I651"/>
<dbReference type="InterPro" id="IPR017853">
    <property type="entry name" value="GH"/>
</dbReference>
<reference evidence="9" key="1">
    <citation type="submission" date="2019-10" db="EMBL/GenBank/DDBJ databases">
        <authorList>
            <person name="Ross D.E."/>
            <person name="Gulliver D."/>
        </authorList>
    </citation>
    <scope>NUCLEOTIDE SEQUENCE</scope>
    <source>
        <strain evidence="9">DER-2019</strain>
    </source>
</reference>
<evidence type="ECO:0000256" key="3">
    <source>
        <dbReference type="ARBA" id="ARBA00012541"/>
    </source>
</evidence>
<keyword evidence="5" id="KW-0808">Transferase</keyword>
<feature type="region of interest" description="Disordered" evidence="7">
    <location>
        <begin position="1"/>
        <end position="25"/>
    </location>
</feature>
<organism evidence="9 10">
    <name type="scientific">Acetobacterium paludosum</name>
    <dbReference type="NCBI Taxonomy" id="52693"/>
    <lineage>
        <taxon>Bacteria</taxon>
        <taxon>Bacillati</taxon>
        <taxon>Bacillota</taxon>
        <taxon>Clostridia</taxon>
        <taxon>Eubacteriales</taxon>
        <taxon>Eubacteriaceae</taxon>
        <taxon>Acetobacterium</taxon>
    </lineage>
</organism>
<feature type="compositionally biased region" description="Basic and acidic residues" evidence="7">
    <location>
        <begin position="1"/>
        <end position="16"/>
    </location>
</feature>
<sequence>MREQDVIAKKNSREQARGTIPDSHAQSAPGVELGILEIDPWLNPYKKDLELRIASYQGVKKALLGEGVSFTDFANGHNYFGFHCTNKGWYYREWAPAADALFLIGDFNNWDRTSHQLVKKENGIWEIFIPGKGSLKHESRVKVYVIHNGHSQDRIPLYINRAVQDPNSYDFCGQIWNPYRKYKWQDIDFQSDHTKAPIIYETHIGMSQEKEAVATYQEFEENILPRIKELGYNTIQIMALTEHPYYGSFGYHVSNYFAASSRFGTPDELKSLIDKAHCLGIRVLMDIVHSHAVKNISEGINEFDGTDYQFFHTGSKGYHSAWDSKLFNYGKHEVIHFLLSNLKYWMEEYHLDGFRFDGVTSMIYHDHGLGSNFDSYGKYFSVNTDVEAITYLQFANELIKEINPQAISIAEDMSGMPGMCLPIEDGGIGFDYRLSMGIPDFWFKTIKLNDNDWNMNELWYALTTGRPGEKRINYVESHDQALVGDKTLMFSMADQDMYWQMAKKSQNLVIDRAIALHKMIRFITIAANSDGYLNFMGNEFGHPEWVDFPREENGYSYQYCRRQWSLVDNPSLRYDDLNHFDGAMIRFMEKNGLISVMPKLLWLDQERKIIAYRKKDCIFVFNFHPTESYPELEIPVHENGRFQVVIDTDEALFGGFERISHNETYESQQLKMNPEFMGLFIYSPCRTAMVLKKI</sequence>
<dbReference type="SMART" id="SM00642">
    <property type="entry name" value="Aamy"/>
    <property type="match status" value="1"/>
</dbReference>
<dbReference type="InterPro" id="IPR004193">
    <property type="entry name" value="Glyco_hydro_13_N"/>
</dbReference>
<dbReference type="GO" id="GO:0005978">
    <property type="term" value="P:glycogen biosynthetic process"/>
    <property type="evidence" value="ECO:0007669"/>
    <property type="project" value="InterPro"/>
</dbReference>
<dbReference type="PIRSF" id="PIRSF000463">
    <property type="entry name" value="GlgB"/>
    <property type="match status" value="1"/>
</dbReference>
<dbReference type="SUPFAM" id="SSF81296">
    <property type="entry name" value="E set domains"/>
    <property type="match status" value="1"/>
</dbReference>
<dbReference type="FunFam" id="3.20.20.80:FF:000001">
    <property type="entry name" value="1,4-alpha-glucan branching enzyme"/>
    <property type="match status" value="1"/>
</dbReference>
<evidence type="ECO:0000313" key="9">
    <source>
        <dbReference type="EMBL" id="MBC3889695.1"/>
    </source>
</evidence>
<reference evidence="9" key="2">
    <citation type="submission" date="2020-10" db="EMBL/GenBank/DDBJ databases">
        <title>Comparative genomics of the Acetobacterium genus.</title>
        <authorList>
            <person name="Marshall C."/>
            <person name="May H."/>
            <person name="Norman S."/>
        </authorList>
    </citation>
    <scope>NUCLEOTIDE SEQUENCE</scope>
    <source>
        <strain evidence="9">DER-2019</strain>
    </source>
</reference>
<dbReference type="GO" id="GO:0003844">
    <property type="term" value="F:1,4-alpha-glucan branching enzyme activity"/>
    <property type="evidence" value="ECO:0007669"/>
    <property type="project" value="UniProtKB-EC"/>
</dbReference>
<dbReference type="InterPro" id="IPR013780">
    <property type="entry name" value="Glyco_hydro_b"/>
</dbReference>
<evidence type="ECO:0000256" key="7">
    <source>
        <dbReference type="SAM" id="MobiDB-lite"/>
    </source>
</evidence>
<dbReference type="EC" id="2.4.1.18" evidence="3"/>
<feature type="domain" description="Glycosyl hydrolase family 13 catalytic" evidence="8">
    <location>
        <begin position="213"/>
        <end position="588"/>
    </location>
</feature>
<dbReference type="PANTHER" id="PTHR43651:SF3">
    <property type="entry name" value="1,4-ALPHA-GLUCAN-BRANCHING ENZYME"/>
    <property type="match status" value="1"/>
</dbReference>
<dbReference type="CDD" id="cd02854">
    <property type="entry name" value="E_set_GBE_euk_N"/>
    <property type="match status" value="1"/>
</dbReference>
<proteinExistence type="inferred from homology"/>
<dbReference type="GO" id="GO:0043169">
    <property type="term" value="F:cation binding"/>
    <property type="evidence" value="ECO:0007669"/>
    <property type="project" value="InterPro"/>
</dbReference>
<dbReference type="SUPFAM" id="SSF51445">
    <property type="entry name" value="(Trans)glycosidases"/>
    <property type="match status" value="1"/>
</dbReference>
<evidence type="ECO:0000256" key="4">
    <source>
        <dbReference type="ARBA" id="ARBA00022676"/>
    </source>
</evidence>
<dbReference type="RefSeq" id="WP_148565965.1">
    <property type="nucleotide sequence ID" value="NZ_RXYA01000002.1"/>
</dbReference>
<dbReference type="OrthoDB" id="9800174at2"/>
<evidence type="ECO:0000256" key="1">
    <source>
        <dbReference type="ARBA" id="ARBA00000826"/>
    </source>
</evidence>
<dbReference type="Gene3D" id="2.60.40.10">
    <property type="entry name" value="Immunoglobulins"/>
    <property type="match status" value="1"/>
</dbReference>
<dbReference type="Proteomes" id="UP000616595">
    <property type="component" value="Unassembled WGS sequence"/>
</dbReference>
<gene>
    <name evidence="9" type="ORF">GH810_15400</name>
</gene>
<comment type="similarity">
    <text evidence="2">Belongs to the glycosyl hydrolase 13 family. GlgB subfamily.</text>
</comment>
<dbReference type="PANTHER" id="PTHR43651">
    <property type="entry name" value="1,4-ALPHA-GLUCAN-BRANCHING ENZYME"/>
    <property type="match status" value="1"/>
</dbReference>
<dbReference type="InterPro" id="IPR006047">
    <property type="entry name" value="GH13_cat_dom"/>
</dbReference>
<dbReference type="InterPro" id="IPR006048">
    <property type="entry name" value="A-amylase/branching_C"/>
</dbReference>
<name>A0A923I651_9FIRM</name>
<dbReference type="GO" id="GO:0004553">
    <property type="term" value="F:hydrolase activity, hydrolyzing O-glycosyl compounds"/>
    <property type="evidence" value="ECO:0007669"/>
    <property type="project" value="InterPro"/>
</dbReference>
<evidence type="ECO:0000256" key="2">
    <source>
        <dbReference type="ARBA" id="ARBA00009000"/>
    </source>
</evidence>
<feature type="active site" description="Nucleophile" evidence="6">
    <location>
        <position position="357"/>
    </location>
</feature>
<comment type="catalytic activity">
    <reaction evidence="1">
        <text>Transfers a segment of a (1-&gt;4)-alpha-D-glucan chain to a primary hydroxy group in a similar glucan chain.</text>
        <dbReference type="EC" id="2.4.1.18"/>
    </reaction>
</comment>
<keyword evidence="10" id="KW-1185">Reference proteome</keyword>
<dbReference type="GO" id="GO:0005737">
    <property type="term" value="C:cytoplasm"/>
    <property type="evidence" value="ECO:0007669"/>
    <property type="project" value="TreeGrafter"/>
</dbReference>
<dbReference type="Gene3D" id="2.60.40.1180">
    <property type="entry name" value="Golgi alpha-mannosidase II"/>
    <property type="match status" value="1"/>
</dbReference>
<comment type="caution">
    <text evidence="9">The sequence shown here is derived from an EMBL/GenBank/DDBJ whole genome shotgun (WGS) entry which is preliminary data.</text>
</comment>
<keyword evidence="4" id="KW-0328">Glycosyltransferase</keyword>
<dbReference type="Gene3D" id="3.20.20.80">
    <property type="entry name" value="Glycosidases"/>
    <property type="match status" value="1"/>
</dbReference>
<dbReference type="Pfam" id="PF02922">
    <property type="entry name" value="CBM_48"/>
    <property type="match status" value="1"/>
</dbReference>
<accession>A0A923I651</accession>
<evidence type="ECO:0000313" key="10">
    <source>
        <dbReference type="Proteomes" id="UP000616595"/>
    </source>
</evidence>
<dbReference type="CDD" id="cd11321">
    <property type="entry name" value="AmyAc_bac_euk_BE"/>
    <property type="match status" value="1"/>
</dbReference>
<feature type="active site" description="Proton donor" evidence="6">
    <location>
        <position position="411"/>
    </location>
</feature>
<dbReference type="InterPro" id="IPR013783">
    <property type="entry name" value="Ig-like_fold"/>
</dbReference>